<reference evidence="1" key="1">
    <citation type="journal article" date="2015" name="Nature">
        <title>Complex archaea that bridge the gap between prokaryotes and eukaryotes.</title>
        <authorList>
            <person name="Spang A."/>
            <person name="Saw J.H."/>
            <person name="Jorgensen S.L."/>
            <person name="Zaremba-Niedzwiedzka K."/>
            <person name="Martijn J."/>
            <person name="Lind A.E."/>
            <person name="van Eijk R."/>
            <person name="Schleper C."/>
            <person name="Guy L."/>
            <person name="Ettema T.J."/>
        </authorList>
    </citation>
    <scope>NUCLEOTIDE SEQUENCE</scope>
</reference>
<comment type="caution">
    <text evidence="1">The sequence shown here is derived from an EMBL/GenBank/DDBJ whole genome shotgun (WGS) entry which is preliminary data.</text>
</comment>
<accession>A0A0F9UPG4</accession>
<proteinExistence type="predicted"/>
<protein>
    <submittedName>
        <fullName evidence="1">Uncharacterized protein</fullName>
    </submittedName>
</protein>
<dbReference type="EMBL" id="LAZR01000882">
    <property type="protein sequence ID" value="KKN55498.1"/>
    <property type="molecule type" value="Genomic_DNA"/>
</dbReference>
<organism evidence="1">
    <name type="scientific">marine sediment metagenome</name>
    <dbReference type="NCBI Taxonomy" id="412755"/>
    <lineage>
        <taxon>unclassified sequences</taxon>
        <taxon>metagenomes</taxon>
        <taxon>ecological metagenomes</taxon>
    </lineage>
</organism>
<name>A0A0F9UPG4_9ZZZZ</name>
<dbReference type="AlphaFoldDB" id="A0A0F9UPG4"/>
<evidence type="ECO:0000313" key="1">
    <source>
        <dbReference type="EMBL" id="KKN55498.1"/>
    </source>
</evidence>
<dbReference type="InterPro" id="IPR054194">
    <property type="entry name" value="DUF6899"/>
</dbReference>
<gene>
    <name evidence="1" type="ORF">LCGC14_0581730</name>
</gene>
<dbReference type="Pfam" id="PF21840">
    <property type="entry name" value="DUF6899"/>
    <property type="match status" value="1"/>
</dbReference>
<sequence>MPYIDKSRRLHLDCGHSPKTAGELNYLITMTAVEYLESNGESYQSYNDILGALEGAKLELYRRRIAAYEELKIDQNGDVY</sequence>